<proteinExistence type="predicted"/>
<keyword evidence="2" id="KW-1185">Reference proteome</keyword>
<evidence type="ECO:0000313" key="1">
    <source>
        <dbReference type="EMBL" id="MFD0871777.1"/>
    </source>
</evidence>
<gene>
    <name evidence="1" type="ORF">ACFQ03_21865</name>
</gene>
<accession>A0ABW3DEA2</accession>
<reference evidence="2" key="1">
    <citation type="journal article" date="2019" name="Int. J. Syst. Evol. Microbiol.">
        <title>The Global Catalogue of Microorganisms (GCM) 10K type strain sequencing project: providing services to taxonomists for standard genome sequencing and annotation.</title>
        <authorList>
            <consortium name="The Broad Institute Genomics Platform"/>
            <consortium name="The Broad Institute Genome Sequencing Center for Infectious Disease"/>
            <person name="Wu L."/>
            <person name="Ma J."/>
        </authorList>
    </citation>
    <scope>NUCLEOTIDE SEQUENCE [LARGE SCALE GENOMIC DNA]</scope>
    <source>
        <strain evidence="2">CCUG 57263</strain>
    </source>
</reference>
<name>A0ABW3DEA2_9BACL</name>
<protein>
    <submittedName>
        <fullName evidence="1">Uncharacterized protein</fullName>
    </submittedName>
</protein>
<organism evidence="1 2">
    <name type="scientific">Paenibacillus residui</name>
    <dbReference type="NCBI Taxonomy" id="629724"/>
    <lineage>
        <taxon>Bacteria</taxon>
        <taxon>Bacillati</taxon>
        <taxon>Bacillota</taxon>
        <taxon>Bacilli</taxon>
        <taxon>Bacillales</taxon>
        <taxon>Paenibacillaceae</taxon>
        <taxon>Paenibacillus</taxon>
    </lineage>
</organism>
<dbReference type="RefSeq" id="WP_144937013.1">
    <property type="nucleotide sequence ID" value="NZ_JBHTIU010000089.1"/>
</dbReference>
<comment type="caution">
    <text evidence="1">The sequence shown here is derived from an EMBL/GenBank/DDBJ whole genome shotgun (WGS) entry which is preliminary data.</text>
</comment>
<sequence length="75" mass="8780">MNLHFKEIDLIGKLADLKEDHYRQTLVLSAIIELLIDKKVITREEIETMARKLDPVIPHPDYPIPLDDQSKYPLE</sequence>
<evidence type="ECO:0000313" key="2">
    <source>
        <dbReference type="Proteomes" id="UP001597120"/>
    </source>
</evidence>
<dbReference type="Proteomes" id="UP001597120">
    <property type="component" value="Unassembled WGS sequence"/>
</dbReference>
<dbReference type="EMBL" id="JBHTIU010000089">
    <property type="protein sequence ID" value="MFD0871777.1"/>
    <property type="molecule type" value="Genomic_DNA"/>
</dbReference>